<feature type="transmembrane region" description="Helical" evidence="3">
    <location>
        <begin position="1592"/>
        <end position="1610"/>
    </location>
</feature>
<sequence>MKKRTVKRKMWKHKIAAVILSLAMVIPSTVWAAPENSSKSADITVYFTTEKITLGQGLIQEPVKVVVPKDSSVADVTQEVLGDEKTDVKTDSLQGDYYLRYVKDGGEPEGWDKSKIPAKIMAALNNSSESDPAGQTSYTGLRNSKEWLGEFDYSGQSGWMFTKNNQGIEKGADQIKVSDGDVVRLQFSVYGYGADIMDQSDWGAASLADYANKDELIKELADCTDKTSDTFKAALAVLNDWDAAQSEVDKAAESLTSPQADKSSLKGLQFALDSEGKQLLEFTPSFASDVFNYTVTLPDYITNIYVNPSSAIAEDTLNSWPVAGGSVRTMKSDNWNQFSASQDMYIRIVPAAGGDEVSYMISYKKAASLKSLTVDDTMKPVFDKEVKEYRAYIPADSKTVSVTAEGYRSSYSIEAGGIKGDSGEAIEVPVTWDANGEMKVPVKAVSKDMDSIEYTLTLTKEPQENEPTIVLQPKAGQIYVDTDTELDPIKVRASGNGEISYQWYENDKNSTEGGKKIEGAAEASYTPVLSGKQVEKSENHYYYCVVSNTVGGKTYTQNSEVVYITVKPDPTPYNIKIAPVDGSAVPADGYKYNVGDETKELKVTFDTRAEGTKDTLDIDYVWSTGTEAGSPSGGTYGSETYTYKASVNSRRYVSVKLYITQDGRRFGDSYSNEILYTVSAEADDIQVPAFASEFADKEYLTGAATIPFSSAIRYGSTHQNSTQTYQWFESTDGVKFTPVGEAETYKSTAVSYKPESSDVPAVKYYKCVATNTVNSFNGKTYAITGESTVAKVSFKTLDQMVDEELWDGKGTETDPYQLNDLDDLKLIQTIVNEKGIDLSGSHFKMMKDITIPADWEPIGTGTTTGSGKNLKPFAGIFDGNNCTLTVEKGGQTLFGYVRGAVIKNLNIYGEQIEGYGVIAKYYVDYGPSGNYSDWLASGGVTATIDRVTLKAGTKTLKAGFYGGYASAANIVNISNSTIEKGVVIGYDKEQVKIGSFTGNNTGTINNCHSYAEVYGKNYVGGIAGAKGEAMGTSRVLNSSFQGKIEASGNYVGGIYGSGYTSSSAPNTPCVSIENCFVSADITGATYVGGILGGEPVSKQCWANGIGYIRNNHFYGTLKGDVTGGIIGFMKSLDRYNIISNNYYVDTCGTDKGIGQVESIDTSQKIEREDAVYTMTESYCRDDDPLGKDAHKLAKAASAEEFSDGTITDALNAGEGSSKNWGQGTKYPVFEKEITVYISSLEVTDYKAEYKEGEEFTSEGIKVIAHMSDGTSKEIPADQVTFSGFVNTPGTWTITASYEGATKMFTVKVTAMTDEDYAKKVSDAIAEIGTVTLESKEAIQAAREAYDQLSEDQKALVENYEVLTAAEETYAKLQEEAEKEEADQKAARAVEDAIAEIGTVTLESKEAIQAAREAYDQLSEDQKALVKNYEVLTAAEETYAKLQEEAEKAEADQKAAQAVEKAIAEIGTVTLESKEAIQSAREAYDQLSEDQKALVKNYEVLTAAEETYAKLQEEAEKPEKPEKPQNPEETEKPEKPQNPEETEKPEKPQKPENPESPTDQKPDGTDQDQNKAPDKEQQEDTTDVVKTGDAQHIVLWFGAAGIAGVGILVLTQRKKNTK</sequence>
<dbReference type="Gene3D" id="2.60.40.10">
    <property type="entry name" value="Immunoglobulins"/>
    <property type="match status" value="1"/>
</dbReference>
<dbReference type="EMBL" id="JAOQJQ010000003">
    <property type="protein sequence ID" value="MCU6762616.1"/>
    <property type="molecule type" value="Genomic_DNA"/>
</dbReference>
<dbReference type="InterPro" id="IPR025883">
    <property type="entry name" value="Cadherin-like_domain"/>
</dbReference>
<keyword evidence="3" id="KW-0812">Transmembrane</keyword>
<keyword evidence="1" id="KW-0175">Coiled coil</keyword>
<dbReference type="RefSeq" id="WP_262591125.1">
    <property type="nucleotide sequence ID" value="NZ_JAOQJQ010000003.1"/>
</dbReference>
<dbReference type="InterPro" id="IPR013783">
    <property type="entry name" value="Ig-like_fold"/>
</dbReference>
<feature type="chain" id="PRO_5045131439" evidence="4">
    <location>
        <begin position="33"/>
        <end position="1617"/>
    </location>
</feature>
<evidence type="ECO:0000313" key="6">
    <source>
        <dbReference type="EMBL" id="MCU6762616.1"/>
    </source>
</evidence>
<evidence type="ECO:0000256" key="4">
    <source>
        <dbReference type="SAM" id="SignalP"/>
    </source>
</evidence>
<evidence type="ECO:0000259" key="5">
    <source>
        <dbReference type="PROSITE" id="PS50835"/>
    </source>
</evidence>
<dbReference type="InterPro" id="IPR007110">
    <property type="entry name" value="Ig-like_dom"/>
</dbReference>
<name>A0ABT2TLQ0_9FIRM</name>
<feature type="coiled-coil region" evidence="1">
    <location>
        <begin position="1338"/>
        <end position="1496"/>
    </location>
</feature>
<dbReference type="Pfam" id="PF12733">
    <property type="entry name" value="Cadherin-like"/>
    <property type="match status" value="1"/>
</dbReference>
<dbReference type="Proteomes" id="UP001652442">
    <property type="component" value="Unassembled WGS sequence"/>
</dbReference>
<reference evidence="6 7" key="1">
    <citation type="journal article" date="2021" name="ISME Commun">
        <title>Automated analysis of genomic sequences facilitates high-throughput and comprehensive description of bacteria.</title>
        <authorList>
            <person name="Hitch T.C.A."/>
        </authorList>
    </citation>
    <scope>NUCLEOTIDE SEQUENCE [LARGE SCALE GENOMIC DNA]</scope>
    <source>
        <strain evidence="6 7">Sanger_109</strain>
    </source>
</reference>
<dbReference type="InterPro" id="IPR022038">
    <property type="entry name" value="Ig-like_bact"/>
</dbReference>
<dbReference type="Pfam" id="PF14478">
    <property type="entry name" value="DUF4430"/>
    <property type="match status" value="1"/>
</dbReference>
<feature type="region of interest" description="Disordered" evidence="2">
    <location>
        <begin position="1511"/>
        <end position="1584"/>
    </location>
</feature>
<evidence type="ECO:0000256" key="3">
    <source>
        <dbReference type="SAM" id="Phobius"/>
    </source>
</evidence>
<keyword evidence="4" id="KW-0732">Signal</keyword>
<feature type="signal peptide" evidence="4">
    <location>
        <begin position="1"/>
        <end position="32"/>
    </location>
</feature>
<keyword evidence="7" id="KW-1185">Reference proteome</keyword>
<comment type="caution">
    <text evidence="6">The sequence shown here is derived from an EMBL/GenBank/DDBJ whole genome shotgun (WGS) entry which is preliminary data.</text>
</comment>
<dbReference type="Pfam" id="PF07523">
    <property type="entry name" value="Big_3"/>
    <property type="match status" value="1"/>
</dbReference>
<dbReference type="Gene3D" id="2.60.40.3630">
    <property type="match status" value="1"/>
</dbReference>
<gene>
    <name evidence="6" type="ORF">OCV88_09740</name>
</gene>
<dbReference type="InterPro" id="IPR027954">
    <property type="entry name" value="Transcobalamin-like_C"/>
</dbReference>
<feature type="compositionally biased region" description="Basic and acidic residues" evidence="2">
    <location>
        <begin position="1511"/>
        <end position="1577"/>
    </location>
</feature>
<feature type="domain" description="Ig-like" evidence="5">
    <location>
        <begin position="467"/>
        <end position="562"/>
    </location>
</feature>
<dbReference type="SUPFAM" id="SSF48726">
    <property type="entry name" value="Immunoglobulin"/>
    <property type="match status" value="1"/>
</dbReference>
<dbReference type="Gene3D" id="2.160.20.110">
    <property type="match status" value="1"/>
</dbReference>
<keyword evidence="3" id="KW-0472">Membrane</keyword>
<accession>A0ABT2TLQ0</accession>
<dbReference type="PROSITE" id="PS50835">
    <property type="entry name" value="IG_LIKE"/>
    <property type="match status" value="1"/>
</dbReference>
<proteinExistence type="predicted"/>
<protein>
    <submittedName>
        <fullName evidence="6">Bacterial Ig-like domain-containing protein</fullName>
    </submittedName>
</protein>
<organism evidence="6 7">
    <name type="scientific">Brotonthovivens ammoniilytica</name>
    <dbReference type="NCBI Taxonomy" id="2981725"/>
    <lineage>
        <taxon>Bacteria</taxon>
        <taxon>Bacillati</taxon>
        <taxon>Bacillota</taxon>
        <taxon>Clostridia</taxon>
        <taxon>Lachnospirales</taxon>
        <taxon>Lachnospiraceae</taxon>
        <taxon>Brotonthovivens</taxon>
    </lineage>
</organism>
<keyword evidence="3" id="KW-1133">Transmembrane helix</keyword>
<evidence type="ECO:0000256" key="1">
    <source>
        <dbReference type="SAM" id="Coils"/>
    </source>
</evidence>
<evidence type="ECO:0000313" key="7">
    <source>
        <dbReference type="Proteomes" id="UP001652442"/>
    </source>
</evidence>
<evidence type="ECO:0000256" key="2">
    <source>
        <dbReference type="SAM" id="MobiDB-lite"/>
    </source>
</evidence>
<dbReference type="InterPro" id="IPR036179">
    <property type="entry name" value="Ig-like_dom_sf"/>
</dbReference>